<dbReference type="KEGG" id="hdh:G5B40_13525"/>
<dbReference type="SFLD" id="SFLDG01067">
    <property type="entry name" value="SPASM/twitch_domain_containing"/>
    <property type="match status" value="1"/>
</dbReference>
<dbReference type="AlphaFoldDB" id="A0A7L5BVJ9"/>
<keyword evidence="2" id="KW-0949">S-adenosyl-L-methionine</keyword>
<sequence>MTCPTAPEGRVRSGFLPDRTVHLHPLRRCNLACRHCYSLSSPRARDILSMEVLTPALRSLYDEGYEVLSLSGGEPMLYPELEALTRYARELGFRIVGITNGFRVTPRFDHLLDCFDGLAVSFDGMGATHDHVRGSPRAFDMAKAALRRLAEIGKPAAAAFTVSRDSLPEIPEFVEMAAAHDVRAVQLRPLVMAGRAPVAYADPALSVADMGRLWLIGRALAAAYEGRLSVHVDLAHARAIVADDAAWRGMLSESARLSDIVNPIVVTPDGVLKPFTFDFPAAFDLGRIEDLTDGGEAGIRVAARPLKGLLAAQLADLRRREEFIDWFAHCRDFAAALGGVVRYSPAAPCR</sequence>
<dbReference type="GO" id="GO:0003824">
    <property type="term" value="F:catalytic activity"/>
    <property type="evidence" value="ECO:0007669"/>
    <property type="project" value="InterPro"/>
</dbReference>
<proteinExistence type="predicted"/>
<keyword evidence="5" id="KW-0411">Iron-sulfur</keyword>
<dbReference type="PANTHER" id="PTHR11228">
    <property type="entry name" value="RADICAL SAM DOMAIN PROTEIN"/>
    <property type="match status" value="1"/>
</dbReference>
<evidence type="ECO:0000259" key="6">
    <source>
        <dbReference type="PROSITE" id="PS51918"/>
    </source>
</evidence>
<evidence type="ECO:0000256" key="3">
    <source>
        <dbReference type="ARBA" id="ARBA00022723"/>
    </source>
</evidence>
<evidence type="ECO:0000256" key="2">
    <source>
        <dbReference type="ARBA" id="ARBA00022691"/>
    </source>
</evidence>
<reference evidence="7 8" key="1">
    <citation type="submission" date="2020-02" db="EMBL/GenBank/DDBJ databases">
        <title>complete genome sequence of Rhodobacteraceae bacterium.</title>
        <authorList>
            <person name="Park J."/>
            <person name="Kim Y.-S."/>
            <person name="Kim K.-H."/>
        </authorList>
    </citation>
    <scope>NUCLEOTIDE SEQUENCE [LARGE SCALE GENOMIC DNA]</scope>
    <source>
        <strain evidence="7 8">RR4-56</strain>
    </source>
</reference>
<evidence type="ECO:0000313" key="8">
    <source>
        <dbReference type="Proteomes" id="UP000503336"/>
    </source>
</evidence>
<dbReference type="GO" id="GO:0046872">
    <property type="term" value="F:metal ion binding"/>
    <property type="evidence" value="ECO:0007669"/>
    <property type="project" value="UniProtKB-KW"/>
</dbReference>
<dbReference type="InterPro" id="IPR058240">
    <property type="entry name" value="rSAM_sf"/>
</dbReference>
<accession>A0A7L5BVJ9</accession>
<organism evidence="7 8">
    <name type="scientific">Pikeienuella piscinae</name>
    <dbReference type="NCBI Taxonomy" id="2748098"/>
    <lineage>
        <taxon>Bacteria</taxon>
        <taxon>Pseudomonadati</taxon>
        <taxon>Pseudomonadota</taxon>
        <taxon>Alphaproteobacteria</taxon>
        <taxon>Rhodobacterales</taxon>
        <taxon>Paracoccaceae</taxon>
        <taxon>Pikeienuella</taxon>
    </lineage>
</organism>
<evidence type="ECO:0000256" key="4">
    <source>
        <dbReference type="ARBA" id="ARBA00023004"/>
    </source>
</evidence>
<dbReference type="SFLD" id="SFLDS00029">
    <property type="entry name" value="Radical_SAM"/>
    <property type="match status" value="1"/>
</dbReference>
<protein>
    <submittedName>
        <fullName evidence="7">Radical SAM protein</fullName>
    </submittedName>
</protein>
<dbReference type="PANTHER" id="PTHR11228:SF7">
    <property type="entry name" value="PQQA PEPTIDE CYCLASE"/>
    <property type="match status" value="1"/>
</dbReference>
<dbReference type="PROSITE" id="PS51918">
    <property type="entry name" value="RADICAL_SAM"/>
    <property type="match status" value="1"/>
</dbReference>
<name>A0A7L5BVJ9_9RHOB</name>
<dbReference type="CDD" id="cd01335">
    <property type="entry name" value="Radical_SAM"/>
    <property type="match status" value="1"/>
</dbReference>
<dbReference type="InterPro" id="IPR007197">
    <property type="entry name" value="rSAM"/>
</dbReference>
<dbReference type="SUPFAM" id="SSF102114">
    <property type="entry name" value="Radical SAM enzymes"/>
    <property type="match status" value="1"/>
</dbReference>
<dbReference type="InterPro" id="IPR050377">
    <property type="entry name" value="Radical_SAM_PqqE_MftC-like"/>
</dbReference>
<gene>
    <name evidence="7" type="ORF">G5B40_13525</name>
</gene>
<dbReference type="RefSeq" id="WP_165099572.1">
    <property type="nucleotide sequence ID" value="NZ_CP049056.1"/>
</dbReference>
<evidence type="ECO:0000256" key="5">
    <source>
        <dbReference type="ARBA" id="ARBA00023014"/>
    </source>
</evidence>
<dbReference type="InterPro" id="IPR013785">
    <property type="entry name" value="Aldolase_TIM"/>
</dbReference>
<feature type="domain" description="Radical SAM core" evidence="6">
    <location>
        <begin position="15"/>
        <end position="223"/>
    </location>
</feature>
<dbReference type="GO" id="GO:0051536">
    <property type="term" value="F:iron-sulfur cluster binding"/>
    <property type="evidence" value="ECO:0007669"/>
    <property type="project" value="UniProtKB-KW"/>
</dbReference>
<keyword evidence="3" id="KW-0479">Metal-binding</keyword>
<comment type="cofactor">
    <cofactor evidence="1">
        <name>[4Fe-4S] cluster</name>
        <dbReference type="ChEBI" id="CHEBI:49883"/>
    </cofactor>
</comment>
<evidence type="ECO:0000256" key="1">
    <source>
        <dbReference type="ARBA" id="ARBA00001966"/>
    </source>
</evidence>
<dbReference type="Proteomes" id="UP000503336">
    <property type="component" value="Chromosome"/>
</dbReference>
<dbReference type="Gene3D" id="3.20.20.70">
    <property type="entry name" value="Aldolase class I"/>
    <property type="match status" value="1"/>
</dbReference>
<dbReference type="Pfam" id="PF04055">
    <property type="entry name" value="Radical_SAM"/>
    <property type="match status" value="1"/>
</dbReference>
<evidence type="ECO:0000313" key="7">
    <source>
        <dbReference type="EMBL" id="QIE56390.1"/>
    </source>
</evidence>
<dbReference type="EMBL" id="CP049056">
    <property type="protein sequence ID" value="QIE56390.1"/>
    <property type="molecule type" value="Genomic_DNA"/>
</dbReference>
<keyword evidence="8" id="KW-1185">Reference proteome</keyword>
<keyword evidence="4" id="KW-0408">Iron</keyword>